<name>A0AAX3MZ46_9BACL</name>
<dbReference type="InterPro" id="IPR018680">
    <property type="entry name" value="DUF2164"/>
</dbReference>
<dbReference type="Pfam" id="PF09932">
    <property type="entry name" value="DUF2164"/>
    <property type="match status" value="1"/>
</dbReference>
<accession>A0AAX3MZ46</accession>
<proteinExistence type="predicted"/>
<dbReference type="EMBL" id="CP118101">
    <property type="protein sequence ID" value="WDH82328.1"/>
    <property type="molecule type" value="Genomic_DNA"/>
</dbReference>
<evidence type="ECO:0000313" key="3">
    <source>
        <dbReference type="Proteomes" id="UP001220962"/>
    </source>
</evidence>
<organism evidence="1 3">
    <name type="scientific">Paenibacillus urinalis</name>
    <dbReference type="NCBI Taxonomy" id="521520"/>
    <lineage>
        <taxon>Bacteria</taxon>
        <taxon>Bacillati</taxon>
        <taxon>Bacillota</taxon>
        <taxon>Bacilli</taxon>
        <taxon>Bacillales</taxon>
        <taxon>Paenibacillaceae</taxon>
        <taxon>Paenibacillus</taxon>
    </lineage>
</organism>
<dbReference type="Proteomes" id="UP001220962">
    <property type="component" value="Chromosome"/>
</dbReference>
<sequence length="84" mass="9863">MKATKLPKEQKEHMIRLIQQHFEEERGETIGELAADSMLDFFLTSLSPYIYNQALSDCRTLVNQRMVSMEDDIYALERKIPLSR</sequence>
<evidence type="ECO:0000313" key="1">
    <source>
        <dbReference type="EMBL" id="WDH82328.1"/>
    </source>
</evidence>
<reference evidence="1 4" key="1">
    <citation type="submission" date="2023-02" db="EMBL/GenBank/DDBJ databases">
        <title>Pathogen: clinical or host-associated sample.</title>
        <authorList>
            <person name="Hergert J."/>
            <person name="Casey R."/>
            <person name="Wagner J."/>
            <person name="Young E.L."/>
            <person name="Oakeson K.F."/>
        </authorList>
    </citation>
    <scope>NUCLEOTIDE SEQUENCE</scope>
    <source>
        <strain evidence="2 4">2022CK-00829</strain>
        <strain evidence="1">2022CK-00830</strain>
    </source>
</reference>
<protein>
    <submittedName>
        <fullName evidence="1">DUF2164 domain-containing protein</fullName>
    </submittedName>
</protein>
<dbReference type="EMBL" id="CP118108">
    <property type="protein sequence ID" value="WDI02046.1"/>
    <property type="molecule type" value="Genomic_DNA"/>
</dbReference>
<dbReference type="Proteomes" id="UP001221519">
    <property type="component" value="Chromosome"/>
</dbReference>
<dbReference type="AlphaFoldDB" id="A0AAX3MZ46"/>
<gene>
    <name evidence="1" type="ORF">PUW23_23245</name>
    <name evidence="2" type="ORF">PUW25_23090</name>
</gene>
<evidence type="ECO:0000313" key="2">
    <source>
        <dbReference type="EMBL" id="WDI02046.1"/>
    </source>
</evidence>
<evidence type="ECO:0000313" key="4">
    <source>
        <dbReference type="Proteomes" id="UP001221519"/>
    </source>
</evidence>
<dbReference type="RefSeq" id="WP_047912433.1">
    <property type="nucleotide sequence ID" value="NZ_CP118101.1"/>
</dbReference>
<keyword evidence="4" id="KW-1185">Reference proteome</keyword>